<keyword evidence="5" id="KW-0325">Glycoprotein</keyword>
<dbReference type="Pfam" id="PF05577">
    <property type="entry name" value="Peptidase_S28"/>
    <property type="match status" value="3"/>
</dbReference>
<evidence type="ECO:0008006" key="8">
    <source>
        <dbReference type="Google" id="ProtNLM"/>
    </source>
</evidence>
<dbReference type="PANTHER" id="PTHR11010:SF78">
    <property type="entry name" value="LYSOSOMAL PRO-X CARBOXYPEPTIDASE"/>
    <property type="match status" value="1"/>
</dbReference>
<dbReference type="Gene3D" id="3.40.50.1820">
    <property type="entry name" value="alpha/beta hydrolase"/>
    <property type="match status" value="3"/>
</dbReference>
<comment type="caution">
    <text evidence="6">The sequence shown here is derived from an EMBL/GenBank/DDBJ whole genome shotgun (WGS) entry which is preliminary data.</text>
</comment>
<dbReference type="Proteomes" id="UP001172457">
    <property type="component" value="Chromosome 3"/>
</dbReference>
<keyword evidence="3" id="KW-0732">Signal</keyword>
<dbReference type="EMBL" id="JARYMX010000003">
    <property type="protein sequence ID" value="KAJ9559288.1"/>
    <property type="molecule type" value="Genomic_DNA"/>
</dbReference>
<dbReference type="InterPro" id="IPR008758">
    <property type="entry name" value="Peptidase_S28"/>
</dbReference>
<protein>
    <recommendedName>
        <fullName evidence="8">Lysosomal Pro-X carboxypeptidase</fullName>
    </recommendedName>
</protein>
<name>A0AA38TE41_9ASTR</name>
<evidence type="ECO:0000256" key="3">
    <source>
        <dbReference type="ARBA" id="ARBA00022729"/>
    </source>
</evidence>
<keyword evidence="2" id="KW-0645">Protease</keyword>
<dbReference type="PANTHER" id="PTHR11010">
    <property type="entry name" value="PROTEASE S28 PRO-X CARBOXYPEPTIDASE-RELATED"/>
    <property type="match status" value="1"/>
</dbReference>
<gene>
    <name evidence="6" type="ORF">OSB04_013902</name>
</gene>
<dbReference type="GO" id="GO:0008239">
    <property type="term" value="F:dipeptidyl-peptidase activity"/>
    <property type="evidence" value="ECO:0007669"/>
    <property type="project" value="TreeGrafter"/>
</dbReference>
<sequence length="1065" mass="120900">MAGFAEIYPSSCNQIFDFRFNKDDGWGWQSCTEIVQPTGRGENDTMFQANPFDLEEYSKECEQVFGVTPRPYWAPIEFGGYGIKTVLEMFGSNIIFSNGLRDPYSSGGILQNISDTVVAVYTQEGHHCLDVSTPIATDPDWLVSQRDTEIKIIEGWLSKYTFKYKPLLQTVDTQSTKNLEEYKVYNYTQTLDHFNFKTESYTTFQQRYVVNSKYWGDTTNNSPIFLYMGEETDIMVDINFIGFVPVLASRFNALLVYIEHRYYGTSMPFGSKDEAYKNANTLGFFSSEQALADYAQLIVDFRKNISAQNCPVIAIGASYGGMLAAWFRLKYPHIAYGALASSSPILYFSGLTPENAYDVVVSKDFNSTSMSCYNTIRESWFEIDRVALQPHGLSNLSQMFNTCLPLNLSQELKNNLEDEYDTLAQYNTPDGNYLQAFCNATDGAGEKTDILDKIVAGFAMLYGSSCYQLSNLRIDKDYGWDWQSCTEMVMPMGRGENDTMFQADPFDLDKRSKECEQVFGVAPRPHWALIEFGGYFASNIIFSNGLRDPYSPGGILENISDTVVAVYTQEGHHCLDVSTPKATDPDWLVAQRDIEIKIIEGWLSKYIVPNIDYSICNVEAQYPVKNHQPDPIKPALTCVSGKRFRTTKLGARNRFMPTTVDTESTNNLEEYEVYNYTQTLDHFNFMTESYMTFQQRYVVNSKYWGGPTNNSPIFLYTGEETDVMGDIKYLGFVPVLASRFNALLVYIEHRYYGTSMPFGSKDEAYKNANTLGFFSSEQALADYAQIILDVKKNMSAQNCPVIAIGASYGGMLASWFRLKYPHIAYGALASSAPILYFSGLTPENGYDVVVSKDFNSTSTSCYNTIRESWFEIDRVALQPHGLLYLSQMFNTCSPLNTSQELKDNLENRYDTMAQYDNPDDNYLQTYCNAIDGAEEKAHIFDKILGGFATIFGTNCYKLSDFRVSKNFGWDWQSCTEMVMPMGRGENDTMFQADPFDLDKYSKECEQVFGVVPRPHWAPIEFGGYSTSTNCYNTIRESWFEIDRVALQPHGLSNLSQMFNTYVPKS</sequence>
<reference evidence="6" key="1">
    <citation type="submission" date="2023-03" db="EMBL/GenBank/DDBJ databases">
        <title>Chromosome-scale reference genome and RAD-based genetic map of yellow starthistle (Centaurea solstitialis) reveal putative structural variation and QTLs associated with invader traits.</title>
        <authorList>
            <person name="Reatini B."/>
            <person name="Cang F.A."/>
            <person name="Jiang Q."/>
            <person name="Mckibben M.T.W."/>
            <person name="Barker M.S."/>
            <person name="Rieseberg L.H."/>
            <person name="Dlugosch K.M."/>
        </authorList>
    </citation>
    <scope>NUCLEOTIDE SEQUENCE</scope>
    <source>
        <strain evidence="6">CAN-66</strain>
        <tissue evidence="6">Leaf</tissue>
    </source>
</reference>
<evidence type="ECO:0000256" key="4">
    <source>
        <dbReference type="ARBA" id="ARBA00022801"/>
    </source>
</evidence>
<dbReference type="Gene3D" id="1.20.120.980">
    <property type="entry name" value="Serine carboxypeptidase S28, SKS domain"/>
    <property type="match status" value="3"/>
</dbReference>
<organism evidence="6 7">
    <name type="scientific">Centaurea solstitialis</name>
    <name type="common">yellow star-thistle</name>
    <dbReference type="NCBI Taxonomy" id="347529"/>
    <lineage>
        <taxon>Eukaryota</taxon>
        <taxon>Viridiplantae</taxon>
        <taxon>Streptophyta</taxon>
        <taxon>Embryophyta</taxon>
        <taxon>Tracheophyta</taxon>
        <taxon>Spermatophyta</taxon>
        <taxon>Magnoliopsida</taxon>
        <taxon>eudicotyledons</taxon>
        <taxon>Gunneridae</taxon>
        <taxon>Pentapetalae</taxon>
        <taxon>asterids</taxon>
        <taxon>campanulids</taxon>
        <taxon>Asterales</taxon>
        <taxon>Asteraceae</taxon>
        <taxon>Carduoideae</taxon>
        <taxon>Cardueae</taxon>
        <taxon>Centaureinae</taxon>
        <taxon>Centaurea</taxon>
    </lineage>
</organism>
<dbReference type="GO" id="GO:0006508">
    <property type="term" value="P:proteolysis"/>
    <property type="evidence" value="ECO:0007669"/>
    <property type="project" value="UniProtKB-KW"/>
</dbReference>
<comment type="similarity">
    <text evidence="1">Belongs to the peptidase S28 family.</text>
</comment>
<dbReference type="GO" id="GO:0070008">
    <property type="term" value="F:serine-type exopeptidase activity"/>
    <property type="evidence" value="ECO:0007669"/>
    <property type="project" value="InterPro"/>
</dbReference>
<dbReference type="AlphaFoldDB" id="A0AA38TE41"/>
<evidence type="ECO:0000256" key="1">
    <source>
        <dbReference type="ARBA" id="ARBA00011079"/>
    </source>
</evidence>
<keyword evidence="4" id="KW-0378">Hydrolase</keyword>
<dbReference type="InterPro" id="IPR029058">
    <property type="entry name" value="AB_hydrolase_fold"/>
</dbReference>
<evidence type="ECO:0000256" key="5">
    <source>
        <dbReference type="ARBA" id="ARBA00023180"/>
    </source>
</evidence>
<dbReference type="InterPro" id="IPR042269">
    <property type="entry name" value="Ser_carbopepase_S28_SKS"/>
</dbReference>
<dbReference type="SUPFAM" id="SSF53474">
    <property type="entry name" value="alpha/beta-Hydrolases"/>
    <property type="match status" value="2"/>
</dbReference>
<accession>A0AA38TE41</accession>
<keyword evidence="7" id="KW-1185">Reference proteome</keyword>
<evidence type="ECO:0000313" key="6">
    <source>
        <dbReference type="EMBL" id="KAJ9559288.1"/>
    </source>
</evidence>
<proteinExistence type="inferred from homology"/>
<evidence type="ECO:0000256" key="2">
    <source>
        <dbReference type="ARBA" id="ARBA00022670"/>
    </source>
</evidence>
<evidence type="ECO:0000313" key="7">
    <source>
        <dbReference type="Proteomes" id="UP001172457"/>
    </source>
</evidence>